<organism evidence="5 6">
    <name type="scientific">Winogradskyella echinorum</name>
    <dbReference type="NCBI Taxonomy" id="538189"/>
    <lineage>
        <taxon>Bacteria</taxon>
        <taxon>Pseudomonadati</taxon>
        <taxon>Bacteroidota</taxon>
        <taxon>Flavobacteriia</taxon>
        <taxon>Flavobacteriales</taxon>
        <taxon>Flavobacteriaceae</taxon>
        <taxon>Winogradskyella</taxon>
    </lineage>
</organism>
<dbReference type="InterPro" id="IPR000843">
    <property type="entry name" value="HTH_LacI"/>
</dbReference>
<dbReference type="RefSeq" id="WP_186843925.1">
    <property type="nucleotide sequence ID" value="NZ_JACOME010000001.1"/>
</dbReference>
<dbReference type="InterPro" id="IPR010982">
    <property type="entry name" value="Lambda_DNA-bd_dom_sf"/>
</dbReference>
<gene>
    <name evidence="5" type="ORF">H6H04_00160</name>
</gene>
<accession>A0ABR6XWB0</accession>
<dbReference type="Gene3D" id="1.10.260.40">
    <property type="entry name" value="lambda repressor-like DNA-binding domains"/>
    <property type="match status" value="1"/>
</dbReference>
<dbReference type="GO" id="GO:0003677">
    <property type="term" value="F:DNA binding"/>
    <property type="evidence" value="ECO:0007669"/>
    <property type="project" value="UniProtKB-KW"/>
</dbReference>
<dbReference type="PANTHER" id="PTHR30146">
    <property type="entry name" value="LACI-RELATED TRANSCRIPTIONAL REPRESSOR"/>
    <property type="match status" value="1"/>
</dbReference>
<proteinExistence type="predicted"/>
<dbReference type="CDD" id="cd01392">
    <property type="entry name" value="HTH_LacI"/>
    <property type="match status" value="1"/>
</dbReference>
<dbReference type="SUPFAM" id="SSF53822">
    <property type="entry name" value="Periplasmic binding protein-like I"/>
    <property type="match status" value="1"/>
</dbReference>
<dbReference type="Pfam" id="PF00356">
    <property type="entry name" value="LacI"/>
    <property type="match status" value="1"/>
</dbReference>
<evidence type="ECO:0000256" key="2">
    <source>
        <dbReference type="ARBA" id="ARBA00023125"/>
    </source>
</evidence>
<evidence type="ECO:0000256" key="3">
    <source>
        <dbReference type="ARBA" id="ARBA00023163"/>
    </source>
</evidence>
<dbReference type="InterPro" id="IPR028082">
    <property type="entry name" value="Peripla_BP_I"/>
</dbReference>
<dbReference type="Gene3D" id="3.40.50.2300">
    <property type="match status" value="1"/>
</dbReference>
<reference evidence="5 6" key="1">
    <citation type="submission" date="2020-08" db="EMBL/GenBank/DDBJ databases">
        <title>Winogradskyella ouciana sp. nov., isolated from the hadal seawater of the Mariana Trench.</title>
        <authorList>
            <person name="He X."/>
        </authorList>
    </citation>
    <scope>NUCLEOTIDE SEQUENCE [LARGE SCALE GENOMIC DNA]</scope>
    <source>
        <strain evidence="5 6">KCTC 22026</strain>
    </source>
</reference>
<sequence>MKSSAVTIKEISSLSGFSISTVSKALNDKLEISKTTREVIKTIAKQHNYVPNNYAVSLRTQKTGSIAVILPEVTKTCYSQSLGHLQKTAESFGYRILFYQSHNSYTKELNYIKSLSDGSIDGIIIIISEKSKQIDQYGSHAIPIEFLKINLDQSIEEIKHRSHKSLIELLKS</sequence>
<dbReference type="PANTHER" id="PTHR30146:SF109">
    <property type="entry name" value="HTH-TYPE TRANSCRIPTIONAL REGULATOR GALS"/>
    <property type="match status" value="1"/>
</dbReference>
<dbReference type="Pfam" id="PF00532">
    <property type="entry name" value="Peripla_BP_1"/>
    <property type="match status" value="1"/>
</dbReference>
<dbReference type="SMART" id="SM00354">
    <property type="entry name" value="HTH_LACI"/>
    <property type="match status" value="1"/>
</dbReference>
<dbReference type="SUPFAM" id="SSF47413">
    <property type="entry name" value="lambda repressor-like DNA-binding domains"/>
    <property type="match status" value="1"/>
</dbReference>
<protein>
    <submittedName>
        <fullName evidence="5">LacI family DNA-binding transcriptional regulator</fullName>
    </submittedName>
</protein>
<keyword evidence="2 5" id="KW-0238">DNA-binding</keyword>
<feature type="domain" description="HTH lacI-type" evidence="4">
    <location>
        <begin position="6"/>
        <end position="60"/>
    </location>
</feature>
<comment type="caution">
    <text evidence="5">The sequence shown here is derived from an EMBL/GenBank/DDBJ whole genome shotgun (WGS) entry which is preliminary data.</text>
</comment>
<evidence type="ECO:0000259" key="4">
    <source>
        <dbReference type="PROSITE" id="PS50932"/>
    </source>
</evidence>
<dbReference type="Proteomes" id="UP000607435">
    <property type="component" value="Unassembled WGS sequence"/>
</dbReference>
<evidence type="ECO:0000313" key="6">
    <source>
        <dbReference type="Proteomes" id="UP000607435"/>
    </source>
</evidence>
<dbReference type="InterPro" id="IPR001761">
    <property type="entry name" value="Peripla_BP/Lac1_sug-bd_dom"/>
</dbReference>
<keyword evidence="6" id="KW-1185">Reference proteome</keyword>
<keyword evidence="3" id="KW-0804">Transcription</keyword>
<keyword evidence="1" id="KW-0805">Transcription regulation</keyword>
<dbReference type="PROSITE" id="PS50932">
    <property type="entry name" value="HTH_LACI_2"/>
    <property type="match status" value="1"/>
</dbReference>
<evidence type="ECO:0000313" key="5">
    <source>
        <dbReference type="EMBL" id="MBC3844778.1"/>
    </source>
</evidence>
<evidence type="ECO:0000256" key="1">
    <source>
        <dbReference type="ARBA" id="ARBA00023015"/>
    </source>
</evidence>
<name>A0ABR6XWB0_9FLAO</name>
<dbReference type="EMBL" id="JACOME010000001">
    <property type="protein sequence ID" value="MBC3844778.1"/>
    <property type="molecule type" value="Genomic_DNA"/>
</dbReference>